<dbReference type="SUPFAM" id="SSF48431">
    <property type="entry name" value="Lipovitellin-phosvitin complex, superhelical domain"/>
    <property type="match status" value="1"/>
</dbReference>
<dbReference type="SMART" id="SM00638">
    <property type="entry name" value="LPD_N"/>
    <property type="match status" value="1"/>
</dbReference>
<dbReference type="Gene3D" id="2.30.230.10">
    <property type="entry name" value="Lipovitellin, beta-sheet shell regions, chain A"/>
    <property type="match status" value="1"/>
</dbReference>
<protein>
    <submittedName>
        <fullName evidence="5">Putative vitellogenin protein</fullName>
    </submittedName>
</protein>
<feature type="non-terminal residue" evidence="5">
    <location>
        <position position="1"/>
    </location>
</feature>
<dbReference type="EMBL" id="FX982959">
    <property type="protein sequence ID" value="BAU20285.1"/>
    <property type="molecule type" value="mRNA"/>
</dbReference>
<organism evidence="5">
    <name type="scientific">Reticulitermes speratus</name>
    <dbReference type="NCBI Taxonomy" id="60591"/>
    <lineage>
        <taxon>Eukaryota</taxon>
        <taxon>Metazoa</taxon>
        <taxon>Ecdysozoa</taxon>
        <taxon>Arthropoda</taxon>
        <taxon>Hexapoda</taxon>
        <taxon>Insecta</taxon>
        <taxon>Pterygota</taxon>
        <taxon>Neoptera</taxon>
        <taxon>Polyneoptera</taxon>
        <taxon>Dictyoptera</taxon>
        <taxon>Blattodea</taxon>
        <taxon>Blattoidea</taxon>
        <taxon>Termitoidae</taxon>
        <taxon>Rhinotermitidae</taxon>
        <taxon>Reticulitermes</taxon>
        <taxon>Frontotermes</taxon>
    </lineage>
</organism>
<gene>
    <name evidence="5" type="primary">Vg5</name>
</gene>
<dbReference type="PROSITE" id="PS51233">
    <property type="entry name" value="VWFD"/>
    <property type="match status" value="1"/>
</dbReference>
<evidence type="ECO:0000259" key="4">
    <source>
        <dbReference type="PROSITE" id="PS51233"/>
    </source>
</evidence>
<dbReference type="SMART" id="SM01169">
    <property type="entry name" value="DUF1943"/>
    <property type="match status" value="1"/>
</dbReference>
<dbReference type="InterPro" id="IPR050733">
    <property type="entry name" value="Vitellogenin/Apolipophorin"/>
</dbReference>
<dbReference type="InterPro" id="IPR011030">
    <property type="entry name" value="Lipovitellin_superhlx_dom"/>
</dbReference>
<reference evidence="5" key="1">
    <citation type="journal article" date="2015" name="PLoS ONE">
        <title>Caste-specific and sex-specific expression of chemoreceptor genes in a termite.</title>
        <authorList>
            <person name="Mitaka Y."/>
            <person name="Kobayashi K."/>
            <person name="Mikheyev A."/>
            <person name="Tin M.M.Y."/>
            <person name="Watanabe Y."/>
            <person name="Matsuura K."/>
        </authorList>
    </citation>
    <scope>NUCLEOTIDE SEQUENCE</scope>
</reference>
<keyword evidence="1" id="KW-0732">Signal</keyword>
<dbReference type="InterPro" id="IPR015816">
    <property type="entry name" value="Vitellinogen_b-sht_N"/>
</dbReference>
<feature type="domain" description="VWFD" evidence="4">
    <location>
        <begin position="1267"/>
        <end position="1429"/>
    </location>
</feature>
<comment type="caution">
    <text evidence="2">Lacks conserved residue(s) required for the propagation of feature annotation.</text>
</comment>
<dbReference type="Pfam" id="PF01347">
    <property type="entry name" value="Vitellogenin_N"/>
    <property type="match status" value="1"/>
</dbReference>
<dbReference type="InterPro" id="IPR001747">
    <property type="entry name" value="Vitellogenin_N"/>
</dbReference>
<dbReference type="Gene3D" id="1.25.10.20">
    <property type="entry name" value="Vitellinogen, superhelical"/>
    <property type="match status" value="1"/>
</dbReference>
<dbReference type="PANTHER" id="PTHR23345:SF33">
    <property type="entry name" value="CROSSVEINLESS D"/>
    <property type="match status" value="1"/>
</dbReference>
<dbReference type="InterPro" id="IPR015819">
    <property type="entry name" value="Lipid_transp_b-sht_shell"/>
</dbReference>
<dbReference type="InterPro" id="IPR015255">
    <property type="entry name" value="Vitellinogen_open_b-sht"/>
</dbReference>
<feature type="domain" description="Vitellogenin" evidence="3">
    <location>
        <begin position="30"/>
        <end position="665"/>
    </location>
</feature>
<dbReference type="GO" id="GO:0005319">
    <property type="term" value="F:lipid transporter activity"/>
    <property type="evidence" value="ECO:0007669"/>
    <property type="project" value="InterPro"/>
</dbReference>
<dbReference type="PANTHER" id="PTHR23345">
    <property type="entry name" value="VITELLOGENIN-RELATED"/>
    <property type="match status" value="1"/>
</dbReference>
<proteinExistence type="evidence at transcript level"/>
<name>A0A0U5APV9_9NEOP</name>
<evidence type="ECO:0000256" key="2">
    <source>
        <dbReference type="PROSITE-ProRule" id="PRU00557"/>
    </source>
</evidence>
<dbReference type="SUPFAM" id="SSF56968">
    <property type="entry name" value="Lipovitellin-phosvitin complex, beta-sheet shell regions"/>
    <property type="match status" value="2"/>
</dbReference>
<sequence>QSTWGDSMEQMARAVLISLVVNTVAALELWLPGHEVVYQYNTSMVASTVFPEHMVSQWNMSGKLVVQGGEDLATVQLQDLKVLTYTGPRSHDTPIVATPLPEQASQLLQPFIIHYYEGQVVGLSVKAGEEEWSINMKRGLVSLLQLDLLRLQSSAFISTESSQYGHCSVQYSVQRPSNGTVAVQKFVDFPSCVDFPVQKLSNVQKMSCSSGAPTATMSSGSMRAYVLEPSGPGGHLLIHSVQADGVIHLQHPNSYFLQSWVGLYLVWQHEVEVPRAMKGEGERVQLVHQVPGADVSQGRSPTSQQDLLTMVTEILGELADSLEWWHLETNLDRLHEEHVVHALYLLSLLEQASLHNLFLELDVGTSYRHETLRNLFLELLPFVGSRDSMLLVRNLVMRGAVKNDTAIRLLSSLPFNVHQPSEQLLTDLEVLLLIPEDTLEHSAALLSFATLVHKVCSSRCMPETVDRYVSQYLDLLTGSKDYAHQMLYLTALTNFELQQVVQLLTPLIRGDDGRYPRHTRVLAMWATMACSTLQPDQVYHLYWPLLTNCSEDLEVRVVALTMLVLGQPSVTHLYNLMLFMQHERNAHLRHFWYTTLHSLAHSQHPCHMHMREVAKKLVQFVVDPEVGHWTGGNYVLDYADPDNGFSSQANLIMVSSPRTGLPTVFNLDIGSHTMGYTYNQFSVFIRLEGLGDVIKQQLMQARSFSVTQLVTMLQQLKIPTKPSEPVHVELLVKMQSKVVLVHHANESTLNTLFKVLNSVQLLANGGIHLNAQKIFVPFLVKEMRVTDLGTNALLQMSAGGLVSVRASFSTSPVLSSGLELLSSLSYQMSLSQYNPVLNMWHGVQQSLNTHVNTAFNLQASFSATQEHVRFTVQHTPAKEMGLVTHMHTTVFVKGAAAATKLKSHCATCPVHVSVTRNVSYPPLQNLLHLEMSDLRLELALLDCEHSLSEDDLLELIYRGSPARSPLLKLLQLFKYLMLLPVLPNIGSCGLLVRVLPAGTQPIKVEAIFQGQRTEQLEPLPAGEYRAQLCMVQSLVNSTSSSWDLCILYVHLPALSKHSITMELTTHGGHKMCLNLTTSFLELSDSVDSLINPRPHSTTAVLSVAWGPPTDGEQCPLETSLQVALEGRVTTEQWSLVSSATAWPYDACRQDIQNTQQRGRHLIPLTRACHEVAHKLASQRYYNISITSINLPTWSDALQNFLPSKLASVLSRNMSVHLLVPPEGRPVLTVNSHTMMLGSAVGTRLQPWLINTQFPPLLRLVSRLGITGSCALTEHSVRTLDGVTLTTNVPTCYTVAMADCSSQPRFAVFVKMVESSASPLAVKVYTNDNYVEVLPTADQLSISVNGQIMRHPEEGYQYSNTVFRVWHHPDGLVRIHVGEGDIWLEYYGHFITVSVLGLYRGGLCGLCGDHDGDPSNDAGKMFTLPCPGRR</sequence>
<evidence type="ECO:0000259" key="3">
    <source>
        <dbReference type="PROSITE" id="PS51211"/>
    </source>
</evidence>
<dbReference type="PROSITE" id="PS51211">
    <property type="entry name" value="VITELLOGENIN"/>
    <property type="match status" value="1"/>
</dbReference>
<accession>A0A0U5APV9</accession>
<dbReference type="InterPro" id="IPR001846">
    <property type="entry name" value="VWF_type-D"/>
</dbReference>
<dbReference type="Pfam" id="PF00094">
    <property type="entry name" value="VWD"/>
    <property type="match status" value="1"/>
</dbReference>
<evidence type="ECO:0000256" key="1">
    <source>
        <dbReference type="ARBA" id="ARBA00022729"/>
    </source>
</evidence>
<dbReference type="SMART" id="SM00216">
    <property type="entry name" value="VWD"/>
    <property type="match status" value="1"/>
</dbReference>
<evidence type="ECO:0000313" key="5">
    <source>
        <dbReference type="EMBL" id="BAU20285.1"/>
    </source>
</evidence>
<dbReference type="GO" id="GO:0045735">
    <property type="term" value="F:nutrient reservoir activity"/>
    <property type="evidence" value="ECO:0007669"/>
    <property type="project" value="UniProtKB-KW"/>
</dbReference>